<feature type="transmembrane region" description="Helical" evidence="1">
    <location>
        <begin position="319"/>
        <end position="339"/>
    </location>
</feature>
<evidence type="ECO:0000256" key="1">
    <source>
        <dbReference type="SAM" id="Phobius"/>
    </source>
</evidence>
<dbReference type="Proteomes" id="UP000177310">
    <property type="component" value="Unassembled WGS sequence"/>
</dbReference>
<gene>
    <name evidence="2" type="ORF">A3J59_03640</name>
</gene>
<keyword evidence="1" id="KW-1133">Transmembrane helix</keyword>
<evidence type="ECO:0008006" key="4">
    <source>
        <dbReference type="Google" id="ProtNLM"/>
    </source>
</evidence>
<evidence type="ECO:0000313" key="2">
    <source>
        <dbReference type="EMBL" id="OGY51733.1"/>
    </source>
</evidence>
<proteinExistence type="predicted"/>
<comment type="caution">
    <text evidence="2">The sequence shown here is derived from an EMBL/GenBank/DDBJ whole genome shotgun (WGS) entry which is preliminary data.</text>
</comment>
<feature type="transmembrane region" description="Helical" evidence="1">
    <location>
        <begin position="90"/>
        <end position="107"/>
    </location>
</feature>
<keyword evidence="1" id="KW-0472">Membrane</keyword>
<organism evidence="2 3">
    <name type="scientific">Candidatus Buchananbacteria bacterium RIFCSPHIGHO2_02_FULL_56_16</name>
    <dbReference type="NCBI Taxonomy" id="1797542"/>
    <lineage>
        <taxon>Bacteria</taxon>
        <taxon>Candidatus Buchananiibacteriota</taxon>
    </lineage>
</organism>
<sequence length="504" mass="58216">MYLSYLTVFIVSVALFTYLQLNPTFADPDAFYHAKAALLLRDRGAITEFPWLSATTLRYHFIDGHFLYHLILIPFVTLFPPLIGLKVATIFLTSLAVVTIFWFLRQLEAKGAFWYALFLLTVAPFIFRISLAKAQALVLILLYVSLYFLLRRYYLAFLVAVFFYVWLYAGWPLVVVFTLLYLLVSLPQLKRSKDWASLLRLDHSLIRHVLRLGLVLVLGVGLGLVLSPYFAKNFYFYWQQSFQIAVVNYQYLIGVGGEWYPYPIVELLTAAAPFFVLFNAAMVVFVVTYRKQPVDSRLFFIASLLFFALTLKSRRNVEYLVPLVVTFAALTFRSATAMIKSWFGAARRPAALSLIILLLAALFASYRYVAEVKESMRNGFRFDKFAEPSQWLETHTPPGSIVFHSDWDEFPLLFYHNDHNYYIVGLDPTFMYNHDPDLYRRWVDITTGRSSENLAETIGTLFGARYVFVDITSNQTFDRNLAQSADFKEVFSNHEARIYEVGTQ</sequence>
<accession>A0A1G1YH95</accession>
<feature type="transmembrane region" description="Helical" evidence="1">
    <location>
        <begin position="209"/>
        <end position="231"/>
    </location>
</feature>
<feature type="transmembrane region" description="Helical" evidence="1">
    <location>
        <begin position="351"/>
        <end position="369"/>
    </location>
</feature>
<feature type="transmembrane region" description="Helical" evidence="1">
    <location>
        <begin position="138"/>
        <end position="165"/>
    </location>
</feature>
<protein>
    <recommendedName>
        <fullName evidence="4">Glycosyltransferase RgtA/B/C/D-like domain-containing protein</fullName>
    </recommendedName>
</protein>
<feature type="transmembrane region" description="Helical" evidence="1">
    <location>
        <begin position="113"/>
        <end position="131"/>
    </location>
</feature>
<keyword evidence="1" id="KW-0812">Transmembrane</keyword>
<feature type="transmembrane region" description="Helical" evidence="1">
    <location>
        <begin position="267"/>
        <end position="289"/>
    </location>
</feature>
<dbReference type="AlphaFoldDB" id="A0A1G1YH95"/>
<dbReference type="EMBL" id="MHIL01000015">
    <property type="protein sequence ID" value="OGY51733.1"/>
    <property type="molecule type" value="Genomic_DNA"/>
</dbReference>
<name>A0A1G1YH95_9BACT</name>
<dbReference type="STRING" id="1797542.A3J59_03640"/>
<feature type="transmembrane region" description="Helical" evidence="1">
    <location>
        <begin position="171"/>
        <end position="189"/>
    </location>
</feature>
<evidence type="ECO:0000313" key="3">
    <source>
        <dbReference type="Proteomes" id="UP000177310"/>
    </source>
</evidence>
<reference evidence="2 3" key="1">
    <citation type="journal article" date="2016" name="Nat. Commun.">
        <title>Thousands of microbial genomes shed light on interconnected biogeochemical processes in an aquifer system.</title>
        <authorList>
            <person name="Anantharaman K."/>
            <person name="Brown C.T."/>
            <person name="Hug L.A."/>
            <person name="Sharon I."/>
            <person name="Castelle C.J."/>
            <person name="Probst A.J."/>
            <person name="Thomas B.C."/>
            <person name="Singh A."/>
            <person name="Wilkins M.J."/>
            <person name="Karaoz U."/>
            <person name="Brodie E.L."/>
            <person name="Williams K.H."/>
            <person name="Hubbard S.S."/>
            <person name="Banfield J.F."/>
        </authorList>
    </citation>
    <scope>NUCLEOTIDE SEQUENCE [LARGE SCALE GENOMIC DNA]</scope>
</reference>